<reference evidence="10 11" key="1">
    <citation type="submission" date="2015-09" db="EMBL/GenBank/DDBJ databases">
        <title>Identification and resolution of microdiversity through metagenomic sequencing of parallel consortia.</title>
        <authorList>
            <person name="Nelson W.C."/>
            <person name="Romine M.F."/>
            <person name="Lindemann S.R."/>
        </authorList>
    </citation>
    <scope>NUCLEOTIDE SEQUENCE [LARGE SCALE GENOMIC DNA]</scope>
    <source>
        <strain evidence="10">HL-49</strain>
    </source>
</reference>
<dbReference type="PANTHER" id="PTHR30221:SF1">
    <property type="entry name" value="SMALL-CONDUCTANCE MECHANOSENSITIVE CHANNEL"/>
    <property type="match status" value="1"/>
</dbReference>
<feature type="transmembrane region" description="Helical" evidence="7">
    <location>
        <begin position="91"/>
        <end position="122"/>
    </location>
</feature>
<evidence type="ECO:0000256" key="7">
    <source>
        <dbReference type="SAM" id="Phobius"/>
    </source>
</evidence>
<keyword evidence="4 7" id="KW-0812">Transmembrane</keyword>
<dbReference type="InterPro" id="IPR010920">
    <property type="entry name" value="LSM_dom_sf"/>
</dbReference>
<dbReference type="eggNOG" id="COG0668">
    <property type="taxonomic scope" value="Bacteria"/>
</dbReference>
<dbReference type="Gene3D" id="2.30.30.60">
    <property type="match status" value="1"/>
</dbReference>
<dbReference type="InterPro" id="IPR006685">
    <property type="entry name" value="MscS_channel_2nd"/>
</dbReference>
<dbReference type="SUPFAM" id="SSF50182">
    <property type="entry name" value="Sm-like ribonucleoproteins"/>
    <property type="match status" value="1"/>
</dbReference>
<evidence type="ECO:0000256" key="1">
    <source>
        <dbReference type="ARBA" id="ARBA00004651"/>
    </source>
</evidence>
<feature type="transmembrane region" description="Helical" evidence="7">
    <location>
        <begin position="20"/>
        <end position="40"/>
    </location>
</feature>
<evidence type="ECO:0000259" key="8">
    <source>
        <dbReference type="Pfam" id="PF00924"/>
    </source>
</evidence>
<evidence type="ECO:0000256" key="4">
    <source>
        <dbReference type="ARBA" id="ARBA00022692"/>
    </source>
</evidence>
<proteinExistence type="inferred from homology"/>
<feature type="domain" description="Mechanosensitive ion channel MscS" evidence="8">
    <location>
        <begin position="109"/>
        <end position="174"/>
    </location>
</feature>
<evidence type="ECO:0000256" key="2">
    <source>
        <dbReference type="ARBA" id="ARBA00008017"/>
    </source>
</evidence>
<keyword evidence="5 7" id="KW-1133">Transmembrane helix</keyword>
<dbReference type="GO" id="GO:0005886">
    <property type="term" value="C:plasma membrane"/>
    <property type="evidence" value="ECO:0007669"/>
    <property type="project" value="UniProtKB-SubCell"/>
</dbReference>
<dbReference type="Proteomes" id="UP000050421">
    <property type="component" value="Unassembled WGS sequence"/>
</dbReference>
<dbReference type="GO" id="GO:0008381">
    <property type="term" value="F:mechanosensitive monoatomic ion channel activity"/>
    <property type="evidence" value="ECO:0007669"/>
    <property type="project" value="InterPro"/>
</dbReference>
<evidence type="ECO:0000259" key="9">
    <source>
        <dbReference type="Pfam" id="PF21082"/>
    </source>
</evidence>
<accession>A0A0N8KHB5</accession>
<dbReference type="Pfam" id="PF05552">
    <property type="entry name" value="MS_channel_1st_1"/>
    <property type="match status" value="1"/>
</dbReference>
<dbReference type="SUPFAM" id="SSF82861">
    <property type="entry name" value="Mechanosensitive channel protein MscS (YggB), transmembrane region"/>
    <property type="match status" value="1"/>
</dbReference>
<evidence type="ECO:0000256" key="3">
    <source>
        <dbReference type="ARBA" id="ARBA00022475"/>
    </source>
</evidence>
<comment type="similarity">
    <text evidence="2">Belongs to the MscS (TC 1.A.23) family.</text>
</comment>
<keyword evidence="3" id="KW-1003">Cell membrane</keyword>
<sequence length="275" mass="30007">MEITPEMVDSLIAQGIDLVWLIIPKLIYAALFYLVGRFIIGKILKGFNRVLEKRDKNPSLNDFLSGVVKAALYVSLFIGIATVLGVPLTSFVAILGAAGLAIGLSLQGSLSNFAGGVLILIFKPFKSGDVIVAQGHTGVVKQIGIIYTRLTTFDNKEIIIPNGGLANSDVVNMSTQDTRRADLTVGVAYGTNIKLARETILDIFKNDKRVHQDPEPVVFLNNFGDSSLDLVVRAWTDAGDLWPVYFDTMEAINTAFEEKGIEIPFPQRVVHQGKD</sequence>
<feature type="transmembrane region" description="Helical" evidence="7">
    <location>
        <begin position="60"/>
        <end position="85"/>
    </location>
</feature>
<evidence type="ECO:0000256" key="6">
    <source>
        <dbReference type="ARBA" id="ARBA00023136"/>
    </source>
</evidence>
<evidence type="ECO:0000313" key="10">
    <source>
        <dbReference type="EMBL" id="KPQ19274.1"/>
    </source>
</evidence>
<dbReference type="STRING" id="1305737.GCA_000526355_02607"/>
<name>A0A0N8KHB5_9BACT</name>
<evidence type="ECO:0000256" key="5">
    <source>
        <dbReference type="ARBA" id="ARBA00022989"/>
    </source>
</evidence>
<dbReference type="InterPro" id="IPR023408">
    <property type="entry name" value="MscS_beta-dom_sf"/>
</dbReference>
<dbReference type="PANTHER" id="PTHR30221">
    <property type="entry name" value="SMALL-CONDUCTANCE MECHANOSENSITIVE CHANNEL"/>
    <property type="match status" value="1"/>
</dbReference>
<dbReference type="OrthoDB" id="9809206at2"/>
<dbReference type="AlphaFoldDB" id="A0A0N8KHB5"/>
<dbReference type="InterPro" id="IPR008910">
    <property type="entry name" value="MSC_TM_helix"/>
</dbReference>
<dbReference type="Pfam" id="PF21082">
    <property type="entry name" value="MS_channel_3rd"/>
    <property type="match status" value="1"/>
</dbReference>
<dbReference type="InterPro" id="IPR045275">
    <property type="entry name" value="MscS_archaea/bacteria_type"/>
</dbReference>
<dbReference type="InterPro" id="IPR049278">
    <property type="entry name" value="MS_channel_C"/>
</dbReference>
<dbReference type="InterPro" id="IPR011014">
    <property type="entry name" value="MscS_channel_TM-2"/>
</dbReference>
<dbReference type="InterPro" id="IPR011066">
    <property type="entry name" value="MscS_channel_C_sf"/>
</dbReference>
<keyword evidence="6 7" id="KW-0472">Membrane</keyword>
<dbReference type="SUPFAM" id="SSF82689">
    <property type="entry name" value="Mechanosensitive channel protein MscS (YggB), C-terminal domain"/>
    <property type="match status" value="1"/>
</dbReference>
<dbReference type="Gene3D" id="1.10.287.1260">
    <property type="match status" value="1"/>
</dbReference>
<gene>
    <name evidence="10" type="ORF">HLUCCX10_03040</name>
</gene>
<organism evidence="10 11">
    <name type="scientific">Algoriphagus marincola HL-49</name>
    <dbReference type="NCBI Taxonomy" id="1305737"/>
    <lineage>
        <taxon>Bacteria</taxon>
        <taxon>Pseudomonadati</taxon>
        <taxon>Bacteroidota</taxon>
        <taxon>Cytophagia</taxon>
        <taxon>Cytophagales</taxon>
        <taxon>Cyclobacteriaceae</taxon>
        <taxon>Algoriphagus</taxon>
    </lineage>
</organism>
<protein>
    <submittedName>
        <fullName evidence="10">Small conductance mechanosensitive channel</fullName>
    </submittedName>
</protein>
<comment type="subcellular location">
    <subcellularLocation>
        <location evidence="1">Cell membrane</location>
        <topology evidence="1">Multi-pass membrane protein</topology>
    </subcellularLocation>
</comment>
<comment type="caution">
    <text evidence="10">The sequence shown here is derived from an EMBL/GenBank/DDBJ whole genome shotgun (WGS) entry which is preliminary data.</text>
</comment>
<dbReference type="EMBL" id="LJXT01000012">
    <property type="protein sequence ID" value="KPQ19274.1"/>
    <property type="molecule type" value="Genomic_DNA"/>
</dbReference>
<dbReference type="Gene3D" id="3.30.70.100">
    <property type="match status" value="1"/>
</dbReference>
<feature type="domain" description="Mechanosensitive ion channel MscS C-terminal" evidence="9">
    <location>
        <begin position="182"/>
        <end position="263"/>
    </location>
</feature>
<dbReference type="PATRIC" id="fig|1305737.6.peg.1281"/>
<evidence type="ECO:0000313" key="11">
    <source>
        <dbReference type="Proteomes" id="UP000050421"/>
    </source>
</evidence>
<dbReference type="Pfam" id="PF00924">
    <property type="entry name" value="MS_channel_2nd"/>
    <property type="match status" value="1"/>
</dbReference>